<proteinExistence type="predicted"/>
<evidence type="ECO:0000313" key="3">
    <source>
        <dbReference type="EMBL" id="KAF9780834.1"/>
    </source>
</evidence>
<dbReference type="AlphaFoldDB" id="A0A9P6L3M0"/>
<gene>
    <name evidence="3" type="ORF">BJ322DRAFT_1011548</name>
</gene>
<evidence type="ECO:0000256" key="1">
    <source>
        <dbReference type="SAM" id="MobiDB-lite"/>
    </source>
</evidence>
<dbReference type="Pfam" id="PF07714">
    <property type="entry name" value="PK_Tyr_Ser-Thr"/>
    <property type="match status" value="1"/>
</dbReference>
<feature type="domain" description="Protein kinase" evidence="2">
    <location>
        <begin position="25"/>
        <end position="291"/>
    </location>
</feature>
<reference evidence="3" key="2">
    <citation type="submission" date="2020-11" db="EMBL/GenBank/DDBJ databases">
        <authorList>
            <consortium name="DOE Joint Genome Institute"/>
            <person name="Kuo A."/>
            <person name="Miyauchi S."/>
            <person name="Kiss E."/>
            <person name="Drula E."/>
            <person name="Kohler A."/>
            <person name="Sanchez-Garcia M."/>
            <person name="Andreopoulos B."/>
            <person name="Barry K.W."/>
            <person name="Bonito G."/>
            <person name="Buee M."/>
            <person name="Carver A."/>
            <person name="Chen C."/>
            <person name="Cichocki N."/>
            <person name="Clum A."/>
            <person name="Culley D."/>
            <person name="Crous P.W."/>
            <person name="Fauchery L."/>
            <person name="Girlanda M."/>
            <person name="Hayes R."/>
            <person name="Keri Z."/>
            <person name="Labutti K."/>
            <person name="Lipzen A."/>
            <person name="Lombard V."/>
            <person name="Magnuson J."/>
            <person name="Maillard F."/>
            <person name="Morin E."/>
            <person name="Murat C."/>
            <person name="Nolan M."/>
            <person name="Ohm R."/>
            <person name="Pangilinan J."/>
            <person name="Pereira M."/>
            <person name="Perotto S."/>
            <person name="Peter M."/>
            <person name="Riley R."/>
            <person name="Sitrit Y."/>
            <person name="Stielow B."/>
            <person name="Szollosi G."/>
            <person name="Zifcakova L."/>
            <person name="Stursova M."/>
            <person name="Spatafora J.W."/>
            <person name="Tedersoo L."/>
            <person name="Vaario L.-M."/>
            <person name="Yamada A."/>
            <person name="Yan M."/>
            <person name="Wang P."/>
            <person name="Xu J."/>
            <person name="Bruns T."/>
            <person name="Baldrian P."/>
            <person name="Vilgalys R."/>
            <person name="Henrissat B."/>
            <person name="Grigoriev I.V."/>
            <person name="Hibbett D."/>
            <person name="Nagy L.G."/>
            <person name="Martin F.M."/>
        </authorList>
    </citation>
    <scope>NUCLEOTIDE SEQUENCE</scope>
    <source>
        <strain evidence="3">UH-Tt-Lm1</strain>
    </source>
</reference>
<dbReference type="Proteomes" id="UP000736335">
    <property type="component" value="Unassembled WGS sequence"/>
</dbReference>
<dbReference type="Gene3D" id="1.10.510.10">
    <property type="entry name" value="Transferase(Phosphotransferase) domain 1"/>
    <property type="match status" value="1"/>
</dbReference>
<dbReference type="PROSITE" id="PS50011">
    <property type="entry name" value="PROTEIN_KINASE_DOM"/>
    <property type="match status" value="1"/>
</dbReference>
<dbReference type="EMBL" id="WIUZ02000015">
    <property type="protein sequence ID" value="KAF9780834.1"/>
    <property type="molecule type" value="Genomic_DNA"/>
</dbReference>
<dbReference type="InterPro" id="IPR051681">
    <property type="entry name" value="Ser/Thr_Kinases-Pseudokinases"/>
</dbReference>
<organism evidence="3 4">
    <name type="scientific">Thelephora terrestris</name>
    <dbReference type="NCBI Taxonomy" id="56493"/>
    <lineage>
        <taxon>Eukaryota</taxon>
        <taxon>Fungi</taxon>
        <taxon>Dikarya</taxon>
        <taxon>Basidiomycota</taxon>
        <taxon>Agaricomycotina</taxon>
        <taxon>Agaricomycetes</taxon>
        <taxon>Thelephorales</taxon>
        <taxon>Thelephoraceae</taxon>
        <taxon>Thelephora</taxon>
    </lineage>
</organism>
<protein>
    <submittedName>
        <fullName evidence="3">Kinase-like domain-containing protein</fullName>
    </submittedName>
</protein>
<dbReference type="GO" id="GO:0005524">
    <property type="term" value="F:ATP binding"/>
    <property type="evidence" value="ECO:0007669"/>
    <property type="project" value="InterPro"/>
</dbReference>
<dbReference type="InterPro" id="IPR011009">
    <property type="entry name" value="Kinase-like_dom_sf"/>
</dbReference>
<sequence length="378" mass="41793">LKSLYGLCAGHSLLPRSLRIELGDSLTGTPLYYGGFGDVWKCEHQGRQVAVKVLRMYANKDLRKVTHRFCKEFITWKSLHHPNVLPLLGVIMSKNRFAMVSEWLPNGDINEYVEAHQGVNLFELLMGVAEGLIYMHERGMVHGDLKGANILIDEDGRARLADFGLLAIVPDTATIISSASFSQAGTYRWMSPELLDPVRFGLKHGRPTESSDCYALGMVVYEVLSGKVPFYCHGRFAAVARILEGERPERPQGAEGAWFNDRIWSVLERCWEATASDRPRTAEVLLSLEKVSGSWSPCQLMNLDSSAQDNADKDKSEVSPTPHAVPSKPLSRLPSAGERSTAPGVVGAHKSRKVGVVAHESHDPGVRRGTVETARIFF</sequence>
<dbReference type="GO" id="GO:0004674">
    <property type="term" value="F:protein serine/threonine kinase activity"/>
    <property type="evidence" value="ECO:0007669"/>
    <property type="project" value="TreeGrafter"/>
</dbReference>
<dbReference type="PROSITE" id="PS00108">
    <property type="entry name" value="PROTEIN_KINASE_ST"/>
    <property type="match status" value="1"/>
</dbReference>
<evidence type="ECO:0000313" key="4">
    <source>
        <dbReference type="Proteomes" id="UP000736335"/>
    </source>
</evidence>
<keyword evidence="4" id="KW-1185">Reference proteome</keyword>
<dbReference type="InterPro" id="IPR001245">
    <property type="entry name" value="Ser-Thr/Tyr_kinase_cat_dom"/>
</dbReference>
<dbReference type="SMART" id="SM00220">
    <property type="entry name" value="S_TKc"/>
    <property type="match status" value="1"/>
</dbReference>
<feature type="non-terminal residue" evidence="3">
    <location>
        <position position="1"/>
    </location>
</feature>
<evidence type="ECO:0000259" key="2">
    <source>
        <dbReference type="PROSITE" id="PS50011"/>
    </source>
</evidence>
<dbReference type="InterPro" id="IPR008271">
    <property type="entry name" value="Ser/Thr_kinase_AS"/>
</dbReference>
<feature type="region of interest" description="Disordered" evidence="1">
    <location>
        <begin position="302"/>
        <end position="353"/>
    </location>
</feature>
<dbReference type="OrthoDB" id="4062651at2759"/>
<dbReference type="InterPro" id="IPR000719">
    <property type="entry name" value="Prot_kinase_dom"/>
</dbReference>
<name>A0A9P6L3M0_9AGAM</name>
<accession>A0A9P6L3M0</accession>
<reference evidence="3" key="1">
    <citation type="journal article" date="2020" name="Nat. Commun.">
        <title>Large-scale genome sequencing of mycorrhizal fungi provides insights into the early evolution of symbiotic traits.</title>
        <authorList>
            <person name="Miyauchi S."/>
            <person name="Kiss E."/>
            <person name="Kuo A."/>
            <person name="Drula E."/>
            <person name="Kohler A."/>
            <person name="Sanchez-Garcia M."/>
            <person name="Morin E."/>
            <person name="Andreopoulos B."/>
            <person name="Barry K.W."/>
            <person name="Bonito G."/>
            <person name="Buee M."/>
            <person name="Carver A."/>
            <person name="Chen C."/>
            <person name="Cichocki N."/>
            <person name="Clum A."/>
            <person name="Culley D."/>
            <person name="Crous P.W."/>
            <person name="Fauchery L."/>
            <person name="Girlanda M."/>
            <person name="Hayes R.D."/>
            <person name="Keri Z."/>
            <person name="LaButti K."/>
            <person name="Lipzen A."/>
            <person name="Lombard V."/>
            <person name="Magnuson J."/>
            <person name="Maillard F."/>
            <person name="Murat C."/>
            <person name="Nolan M."/>
            <person name="Ohm R.A."/>
            <person name="Pangilinan J."/>
            <person name="Pereira M.F."/>
            <person name="Perotto S."/>
            <person name="Peter M."/>
            <person name="Pfister S."/>
            <person name="Riley R."/>
            <person name="Sitrit Y."/>
            <person name="Stielow J.B."/>
            <person name="Szollosi G."/>
            <person name="Zifcakova L."/>
            <person name="Stursova M."/>
            <person name="Spatafora J.W."/>
            <person name="Tedersoo L."/>
            <person name="Vaario L.M."/>
            <person name="Yamada A."/>
            <person name="Yan M."/>
            <person name="Wang P."/>
            <person name="Xu J."/>
            <person name="Bruns T."/>
            <person name="Baldrian P."/>
            <person name="Vilgalys R."/>
            <person name="Dunand C."/>
            <person name="Henrissat B."/>
            <person name="Grigoriev I.V."/>
            <person name="Hibbett D."/>
            <person name="Nagy L.G."/>
            <person name="Martin F.M."/>
        </authorList>
    </citation>
    <scope>NUCLEOTIDE SEQUENCE</scope>
    <source>
        <strain evidence="3">UH-Tt-Lm1</strain>
    </source>
</reference>
<comment type="caution">
    <text evidence="3">The sequence shown here is derived from an EMBL/GenBank/DDBJ whole genome shotgun (WGS) entry which is preliminary data.</text>
</comment>
<dbReference type="SUPFAM" id="SSF56112">
    <property type="entry name" value="Protein kinase-like (PK-like)"/>
    <property type="match status" value="1"/>
</dbReference>
<keyword evidence="3" id="KW-0808">Transferase</keyword>
<dbReference type="PANTHER" id="PTHR44329">
    <property type="entry name" value="SERINE/THREONINE-PROTEIN KINASE TNNI3K-RELATED"/>
    <property type="match status" value="1"/>
</dbReference>
<keyword evidence="3" id="KW-0418">Kinase</keyword>